<dbReference type="EMBL" id="JAGTJQ010000004">
    <property type="protein sequence ID" value="KAH7032850.1"/>
    <property type="molecule type" value="Genomic_DNA"/>
</dbReference>
<evidence type="ECO:0000259" key="2">
    <source>
        <dbReference type="Pfam" id="PF20233"/>
    </source>
</evidence>
<keyword evidence="4" id="KW-1185">Reference proteome</keyword>
<evidence type="ECO:0000256" key="1">
    <source>
        <dbReference type="SAM" id="MobiDB-lite"/>
    </source>
</evidence>
<dbReference type="InterPro" id="IPR046497">
    <property type="entry name" value="DUF6590"/>
</dbReference>
<feature type="region of interest" description="Disordered" evidence="1">
    <location>
        <begin position="1"/>
        <end position="39"/>
    </location>
</feature>
<dbReference type="GeneID" id="70188052"/>
<feature type="compositionally biased region" description="Basic and acidic residues" evidence="1">
    <location>
        <begin position="59"/>
        <end position="81"/>
    </location>
</feature>
<feature type="domain" description="DUF6590" evidence="2">
    <location>
        <begin position="204"/>
        <end position="351"/>
    </location>
</feature>
<dbReference type="OrthoDB" id="3559580at2759"/>
<name>A0A9P8Y680_9PEZI</name>
<evidence type="ECO:0000313" key="4">
    <source>
        <dbReference type="Proteomes" id="UP000756346"/>
    </source>
</evidence>
<accession>A0A9P8Y680</accession>
<proteinExistence type="predicted"/>
<feature type="region of interest" description="Disordered" evidence="1">
    <location>
        <begin position="363"/>
        <end position="384"/>
    </location>
</feature>
<comment type="caution">
    <text evidence="3">The sequence shown here is derived from an EMBL/GenBank/DDBJ whole genome shotgun (WGS) entry which is preliminary data.</text>
</comment>
<feature type="region of interest" description="Disordered" evidence="1">
    <location>
        <begin position="56"/>
        <end position="81"/>
    </location>
</feature>
<sequence>MRSSEKQRSSGRGRHERNDTENYGYSDGHAHEHQHASLDEQQEIYAAASYSTLNQHGLPLHDNDGVRYYPGDDSRTPRNHQDDLNLGLENLSVTDDPAPMDPTFQLPIRGDYNEEIDPEYTLGRGDGVLNVAGEDSDHEPQVHFPYSSIQPENYEETQDDVYQADLETAMRNSRADHYSSPNTDGASTSAAPLYFDEYKIVRSSNFQLGSVFKVNWFEPRGGIQRPNETLTDGGQDPYFSGIRRFIVVKELRGHSLCVGIYTYGLQGCLKNGVHPEHHAQAFDERYELPPPLEGEPQLGFAPIPITISEQVSYETIDPKSRINMAKLHTINHNVPVSFIGLVAPDYHQYLRQCINTVFGRQDVPARHHHGSGGKGKGKGKDRKR</sequence>
<feature type="compositionally biased region" description="Basic residues" evidence="1">
    <location>
        <begin position="366"/>
        <end position="384"/>
    </location>
</feature>
<dbReference type="Proteomes" id="UP000756346">
    <property type="component" value="Unassembled WGS sequence"/>
</dbReference>
<dbReference type="RefSeq" id="XP_046013682.1">
    <property type="nucleotide sequence ID" value="XM_046158506.1"/>
</dbReference>
<evidence type="ECO:0000313" key="3">
    <source>
        <dbReference type="EMBL" id="KAH7032850.1"/>
    </source>
</evidence>
<protein>
    <recommendedName>
        <fullName evidence="2">DUF6590 domain-containing protein</fullName>
    </recommendedName>
</protein>
<dbReference type="Pfam" id="PF20233">
    <property type="entry name" value="DUF6590"/>
    <property type="match status" value="1"/>
</dbReference>
<feature type="compositionally biased region" description="Basic and acidic residues" evidence="1">
    <location>
        <begin position="28"/>
        <end position="38"/>
    </location>
</feature>
<gene>
    <name evidence="3" type="ORF">B0I36DRAFT_361605</name>
</gene>
<reference evidence="3" key="1">
    <citation type="journal article" date="2021" name="Nat. Commun.">
        <title>Genetic determinants of endophytism in the Arabidopsis root mycobiome.</title>
        <authorList>
            <person name="Mesny F."/>
            <person name="Miyauchi S."/>
            <person name="Thiergart T."/>
            <person name="Pickel B."/>
            <person name="Atanasova L."/>
            <person name="Karlsson M."/>
            <person name="Huettel B."/>
            <person name="Barry K.W."/>
            <person name="Haridas S."/>
            <person name="Chen C."/>
            <person name="Bauer D."/>
            <person name="Andreopoulos W."/>
            <person name="Pangilinan J."/>
            <person name="LaButti K."/>
            <person name="Riley R."/>
            <person name="Lipzen A."/>
            <person name="Clum A."/>
            <person name="Drula E."/>
            <person name="Henrissat B."/>
            <person name="Kohler A."/>
            <person name="Grigoriev I.V."/>
            <person name="Martin F.M."/>
            <person name="Hacquard S."/>
        </authorList>
    </citation>
    <scope>NUCLEOTIDE SEQUENCE</scope>
    <source>
        <strain evidence="3">MPI-CAGE-CH-0230</strain>
    </source>
</reference>
<dbReference type="AlphaFoldDB" id="A0A9P8Y680"/>
<organism evidence="3 4">
    <name type="scientific">Microdochium trichocladiopsis</name>
    <dbReference type="NCBI Taxonomy" id="1682393"/>
    <lineage>
        <taxon>Eukaryota</taxon>
        <taxon>Fungi</taxon>
        <taxon>Dikarya</taxon>
        <taxon>Ascomycota</taxon>
        <taxon>Pezizomycotina</taxon>
        <taxon>Sordariomycetes</taxon>
        <taxon>Xylariomycetidae</taxon>
        <taxon>Xylariales</taxon>
        <taxon>Microdochiaceae</taxon>
        <taxon>Microdochium</taxon>
    </lineage>
</organism>